<dbReference type="Proteomes" id="UP000006468">
    <property type="component" value="Chromosome"/>
</dbReference>
<dbReference type="AlphaFoldDB" id="D5QJA0"/>
<sequence>MITILYQVFPLKYPDMPARIGGHSRTGHSDGDKPLFFWHIYTCGTFGFNEPPCPRRQGAAVSART</sequence>
<comment type="caution">
    <text evidence="1">The sequence shown here is derived from an EMBL/GenBank/DDBJ whole genome shotgun (WGS) entry which is preliminary data.</text>
</comment>
<proteinExistence type="predicted"/>
<evidence type="ECO:0000313" key="2">
    <source>
        <dbReference type="Proteomes" id="UP000006468"/>
    </source>
</evidence>
<dbReference type="HOGENOM" id="CLU_2844120_0_0_5"/>
<protein>
    <submittedName>
        <fullName evidence="1">Uncharacterized protein</fullName>
    </submittedName>
</protein>
<reference evidence="1 2" key="1">
    <citation type="journal article" date="2010" name="J. Bacteriol.">
        <title>Genome sequence of a cellulose-producing bacterium, Gluconacetobacter hansenii ATCC 23769.</title>
        <authorList>
            <person name="Iyer P.R."/>
            <person name="Geib S.M."/>
            <person name="Catchmark J."/>
            <person name="Kao T.H."/>
            <person name="Tien M."/>
        </authorList>
    </citation>
    <scope>NUCLEOTIDE SEQUENCE [LARGE SCALE GENOMIC DNA]</scope>
    <source>
        <strain evidence="1 2">ATCC 23769</strain>
    </source>
</reference>
<dbReference type="EMBL" id="ADTV01000067">
    <property type="protein sequence ID" value="EFG82922.1"/>
    <property type="molecule type" value="Genomic_DNA"/>
</dbReference>
<gene>
    <name evidence="1" type="ORF">GXY_16167</name>
</gene>
<accession>D5QJA0</accession>
<evidence type="ECO:0000313" key="1">
    <source>
        <dbReference type="EMBL" id="EFG82922.1"/>
    </source>
</evidence>
<name>D5QJA0_NOVHA</name>
<organism evidence="1 2">
    <name type="scientific">Novacetimonas hansenii ATCC 23769</name>
    <dbReference type="NCBI Taxonomy" id="714995"/>
    <lineage>
        <taxon>Bacteria</taxon>
        <taxon>Pseudomonadati</taxon>
        <taxon>Pseudomonadota</taxon>
        <taxon>Alphaproteobacteria</taxon>
        <taxon>Acetobacterales</taxon>
        <taxon>Acetobacteraceae</taxon>
        <taxon>Novacetimonas</taxon>
    </lineage>
</organism>